<evidence type="ECO:0000256" key="3">
    <source>
        <dbReference type="ARBA" id="ARBA00022679"/>
    </source>
</evidence>
<dbReference type="GO" id="GO:0046872">
    <property type="term" value="F:metal ion binding"/>
    <property type="evidence" value="ECO:0007669"/>
    <property type="project" value="UniProtKB-KW"/>
</dbReference>
<dbReference type="InterPro" id="IPR054708">
    <property type="entry name" value="MTPAP-like_central"/>
</dbReference>
<feature type="domain" description="Poly(A) RNA polymerase mitochondrial-like central palm" evidence="7">
    <location>
        <begin position="82"/>
        <end position="193"/>
    </location>
</feature>
<evidence type="ECO:0000256" key="4">
    <source>
        <dbReference type="ARBA" id="ARBA00022723"/>
    </source>
</evidence>
<dbReference type="STRING" id="135651.G0MWM8"/>
<evidence type="ECO:0000259" key="6">
    <source>
        <dbReference type="Pfam" id="PF03828"/>
    </source>
</evidence>
<dbReference type="SUPFAM" id="SSF81631">
    <property type="entry name" value="PAP/OAS1 substrate-binding domain"/>
    <property type="match status" value="1"/>
</dbReference>
<feature type="domain" description="PAP-associated" evidence="6">
    <location>
        <begin position="286"/>
        <end position="340"/>
    </location>
</feature>
<evidence type="ECO:0000259" key="7">
    <source>
        <dbReference type="Pfam" id="PF22600"/>
    </source>
</evidence>
<comment type="cofactor">
    <cofactor evidence="1">
        <name>Mn(2+)</name>
        <dbReference type="ChEBI" id="CHEBI:29035"/>
    </cofactor>
</comment>
<dbReference type="PANTHER" id="PTHR12271:SF129">
    <property type="entry name" value="PAP-ASSOCIATED DOMAIN-CONTAINING PROTEIN"/>
    <property type="match status" value="1"/>
</dbReference>
<dbReference type="GO" id="GO:1990817">
    <property type="term" value="F:poly(A) RNA polymerase activity"/>
    <property type="evidence" value="ECO:0007669"/>
    <property type="project" value="UniProtKB-ARBA"/>
</dbReference>
<dbReference type="SUPFAM" id="SSF81301">
    <property type="entry name" value="Nucleotidyltransferase"/>
    <property type="match status" value="1"/>
</dbReference>
<dbReference type="GO" id="GO:0031123">
    <property type="term" value="P:RNA 3'-end processing"/>
    <property type="evidence" value="ECO:0007669"/>
    <property type="project" value="TreeGrafter"/>
</dbReference>
<gene>
    <name evidence="8" type="ORF">CAEBREN_10930</name>
</gene>
<dbReference type="HOGENOM" id="CLU_047881_0_0_1"/>
<dbReference type="OMA" id="NCARTVN"/>
<dbReference type="InParanoid" id="G0MWM8"/>
<dbReference type="OrthoDB" id="2274644at2759"/>
<evidence type="ECO:0000313" key="8">
    <source>
        <dbReference type="EMBL" id="EGT46254.1"/>
    </source>
</evidence>
<protein>
    <submittedName>
        <fullName evidence="8">Uncharacterized protein</fullName>
    </submittedName>
</protein>
<keyword evidence="5" id="KW-0460">Magnesium</keyword>
<keyword evidence="3" id="KW-0808">Transferase</keyword>
<organism evidence="9">
    <name type="scientific">Caenorhabditis brenneri</name>
    <name type="common">Nematode worm</name>
    <dbReference type="NCBI Taxonomy" id="135651"/>
    <lineage>
        <taxon>Eukaryota</taxon>
        <taxon>Metazoa</taxon>
        <taxon>Ecdysozoa</taxon>
        <taxon>Nematoda</taxon>
        <taxon>Chromadorea</taxon>
        <taxon>Rhabditida</taxon>
        <taxon>Rhabditina</taxon>
        <taxon>Rhabditomorpha</taxon>
        <taxon>Rhabditoidea</taxon>
        <taxon>Rhabditidae</taxon>
        <taxon>Peloderinae</taxon>
        <taxon>Caenorhabditis</taxon>
    </lineage>
</organism>
<dbReference type="Proteomes" id="UP000008068">
    <property type="component" value="Unassembled WGS sequence"/>
</dbReference>
<dbReference type="eggNOG" id="KOG2277">
    <property type="taxonomic scope" value="Eukaryota"/>
</dbReference>
<proteinExistence type="predicted"/>
<sequence length="443" mass="50585">MAPTTITKAFESLNIKKNFPEAPAIEGLRMLLERAAPVPKLVLRKRDGAFPTVEDEKRITHQVALFEHGVGAEFNQYRLKLKTVLAELRKTVSRLFPDAKIWATGSFPANVDLPTSDIDVTMEIPSLDGEPRKLSVIRAAMEGQGGPFQVKKIVGGRVPVLALMHKATKVPVDVTMDNGAPKRNTQLLIWYGQVDRRFVPLCRAIKSWASQTGVENSMKGRLNSCSICLMVIHYLQCGVTPAVLPSLQAIFPELNGEIEIDCEESKRRDLGEELRASGWAPTNQESLGALYLGFFRYFAKFDFINQMISVKNGCSMPKPKKNDEKDDTYALRYTVIEDPFMNPLFNCARTVNQGDIFERLVSEFEKALGFIKCHKTIFFQKSFRRVLMEREGEERDMMDFNTINIPKDNWHGDKEKPSKFWNKKIQMMRCRFEEWPEQFQGYP</sequence>
<reference evidence="9" key="1">
    <citation type="submission" date="2011-07" db="EMBL/GenBank/DDBJ databases">
        <authorList>
            <consortium name="Caenorhabditis brenneri Sequencing and Analysis Consortium"/>
            <person name="Wilson R.K."/>
        </authorList>
    </citation>
    <scope>NUCLEOTIDE SEQUENCE [LARGE SCALE GENOMIC DNA]</scope>
    <source>
        <strain evidence="9">PB2801</strain>
    </source>
</reference>
<dbReference type="AlphaFoldDB" id="G0MWM8"/>
<evidence type="ECO:0000256" key="5">
    <source>
        <dbReference type="ARBA" id="ARBA00022842"/>
    </source>
</evidence>
<name>G0MWM8_CAEBE</name>
<dbReference type="PANTHER" id="PTHR12271">
    <property type="entry name" value="POLY A POLYMERASE CID PAP -RELATED"/>
    <property type="match status" value="1"/>
</dbReference>
<accession>G0MWM8</accession>
<evidence type="ECO:0000256" key="1">
    <source>
        <dbReference type="ARBA" id="ARBA00001936"/>
    </source>
</evidence>
<dbReference type="Gene3D" id="1.10.1410.10">
    <property type="match status" value="1"/>
</dbReference>
<dbReference type="InterPro" id="IPR002058">
    <property type="entry name" value="PAP_assoc"/>
</dbReference>
<dbReference type="Pfam" id="PF03828">
    <property type="entry name" value="PAP_assoc"/>
    <property type="match status" value="1"/>
</dbReference>
<evidence type="ECO:0000313" key="9">
    <source>
        <dbReference type="Proteomes" id="UP000008068"/>
    </source>
</evidence>
<dbReference type="Gene3D" id="3.30.460.10">
    <property type="entry name" value="Beta Polymerase, domain 2"/>
    <property type="match status" value="1"/>
</dbReference>
<evidence type="ECO:0000256" key="2">
    <source>
        <dbReference type="ARBA" id="ARBA00001946"/>
    </source>
</evidence>
<dbReference type="InterPro" id="IPR043519">
    <property type="entry name" value="NT_sf"/>
</dbReference>
<dbReference type="CDD" id="cd05402">
    <property type="entry name" value="NT_PAP_TUTase"/>
    <property type="match status" value="1"/>
</dbReference>
<dbReference type="Pfam" id="PF22600">
    <property type="entry name" value="MTPAP-like_central"/>
    <property type="match status" value="1"/>
</dbReference>
<dbReference type="EMBL" id="GL379817">
    <property type="protein sequence ID" value="EGT46254.1"/>
    <property type="molecule type" value="Genomic_DNA"/>
</dbReference>
<comment type="cofactor">
    <cofactor evidence="2">
        <name>Mg(2+)</name>
        <dbReference type="ChEBI" id="CHEBI:18420"/>
    </cofactor>
</comment>
<keyword evidence="9" id="KW-1185">Reference proteome</keyword>
<keyword evidence="4" id="KW-0479">Metal-binding</keyword>